<feature type="domain" description="TadE-like" evidence="2">
    <location>
        <begin position="18"/>
        <end position="60"/>
    </location>
</feature>
<dbReference type="EMBL" id="JAGFBF010000001">
    <property type="protein sequence ID" value="MBO2989209.1"/>
    <property type="molecule type" value="Genomic_DNA"/>
</dbReference>
<organism evidence="3 4">
    <name type="scientific">Leucobacter tardus</name>
    <dbReference type="NCBI Taxonomy" id="501483"/>
    <lineage>
        <taxon>Bacteria</taxon>
        <taxon>Bacillati</taxon>
        <taxon>Actinomycetota</taxon>
        <taxon>Actinomycetes</taxon>
        <taxon>Micrococcales</taxon>
        <taxon>Microbacteriaceae</taxon>
        <taxon>Leucobacter</taxon>
    </lineage>
</organism>
<sequence length="126" mass="12673">MGATPAERYAALRDDERGAVTAEFAVALPAVLIVLGLVIGGVSLVTHRLTLTSAAADVSRLEARGDHDLAASRLEALAGRVEVERSETGGLLCVTLRAAPGLGLLRSLGISASACAARSGVAGDPA</sequence>
<gene>
    <name evidence="3" type="ORF">J4H85_04250</name>
</gene>
<keyword evidence="1" id="KW-1133">Transmembrane helix</keyword>
<evidence type="ECO:0000313" key="4">
    <source>
        <dbReference type="Proteomes" id="UP000668403"/>
    </source>
</evidence>
<reference evidence="3" key="1">
    <citation type="submission" date="2021-03" db="EMBL/GenBank/DDBJ databases">
        <title>Leucobacter chromiisoli sp. nov., isolated from chromium-containing soil of chemical plant.</title>
        <authorList>
            <person name="Xu Z."/>
        </authorList>
    </citation>
    <scope>NUCLEOTIDE SEQUENCE</scope>
    <source>
        <strain evidence="3">K 70/01</strain>
    </source>
</reference>
<dbReference type="Proteomes" id="UP000668403">
    <property type="component" value="Unassembled WGS sequence"/>
</dbReference>
<comment type="caution">
    <text evidence="3">The sequence shown here is derived from an EMBL/GenBank/DDBJ whole genome shotgun (WGS) entry which is preliminary data.</text>
</comment>
<proteinExistence type="predicted"/>
<evidence type="ECO:0000259" key="2">
    <source>
        <dbReference type="Pfam" id="PF07811"/>
    </source>
</evidence>
<dbReference type="AlphaFoldDB" id="A0A939QI07"/>
<dbReference type="RefSeq" id="WP_208237104.1">
    <property type="nucleotide sequence ID" value="NZ_BAAAQU010000001.1"/>
</dbReference>
<accession>A0A939QI07</accession>
<keyword evidence="1" id="KW-0812">Transmembrane</keyword>
<name>A0A939QI07_9MICO</name>
<evidence type="ECO:0000313" key="3">
    <source>
        <dbReference type="EMBL" id="MBO2989209.1"/>
    </source>
</evidence>
<keyword evidence="4" id="KW-1185">Reference proteome</keyword>
<dbReference type="Pfam" id="PF07811">
    <property type="entry name" value="TadE"/>
    <property type="match status" value="1"/>
</dbReference>
<evidence type="ECO:0000256" key="1">
    <source>
        <dbReference type="SAM" id="Phobius"/>
    </source>
</evidence>
<keyword evidence="1" id="KW-0472">Membrane</keyword>
<protein>
    <submittedName>
        <fullName evidence="3">Pilus assembly protein</fullName>
    </submittedName>
</protein>
<dbReference type="InterPro" id="IPR012495">
    <property type="entry name" value="TadE-like_dom"/>
</dbReference>
<dbReference type="InterPro" id="IPR049790">
    <property type="entry name" value="Rv3655c/TadE"/>
</dbReference>
<dbReference type="NCBIfam" id="NF041390">
    <property type="entry name" value="TadE_Rv3655c"/>
    <property type="match status" value="1"/>
</dbReference>
<feature type="transmembrane region" description="Helical" evidence="1">
    <location>
        <begin position="24"/>
        <end position="45"/>
    </location>
</feature>